<dbReference type="SMART" id="SM00448">
    <property type="entry name" value="REC"/>
    <property type="match status" value="1"/>
</dbReference>
<dbReference type="Pfam" id="PF00486">
    <property type="entry name" value="Trans_reg_C"/>
    <property type="match status" value="1"/>
</dbReference>
<dbReference type="SUPFAM" id="SSF46894">
    <property type="entry name" value="C-terminal effector domain of the bipartite response regulators"/>
    <property type="match status" value="1"/>
</dbReference>
<dbReference type="InterPro" id="IPR036388">
    <property type="entry name" value="WH-like_DNA-bd_sf"/>
</dbReference>
<dbReference type="InterPro" id="IPR001789">
    <property type="entry name" value="Sig_transdc_resp-reg_receiver"/>
</dbReference>
<evidence type="ECO:0000259" key="4">
    <source>
        <dbReference type="PROSITE" id="PS50110"/>
    </source>
</evidence>
<evidence type="ECO:0000313" key="7">
    <source>
        <dbReference type="Proteomes" id="UP001595840"/>
    </source>
</evidence>
<dbReference type="Proteomes" id="UP001595840">
    <property type="component" value="Unassembled WGS sequence"/>
</dbReference>
<evidence type="ECO:0000256" key="1">
    <source>
        <dbReference type="ARBA" id="ARBA00023125"/>
    </source>
</evidence>
<dbReference type="Gene3D" id="1.10.10.10">
    <property type="entry name" value="Winged helix-like DNA-binding domain superfamily/Winged helix DNA-binding domain"/>
    <property type="match status" value="1"/>
</dbReference>
<dbReference type="CDD" id="cd00383">
    <property type="entry name" value="trans_reg_C"/>
    <property type="match status" value="1"/>
</dbReference>
<dbReference type="InterPro" id="IPR039420">
    <property type="entry name" value="WalR-like"/>
</dbReference>
<evidence type="ECO:0000256" key="2">
    <source>
        <dbReference type="PROSITE-ProRule" id="PRU00169"/>
    </source>
</evidence>
<dbReference type="Gene3D" id="6.10.250.690">
    <property type="match status" value="1"/>
</dbReference>
<dbReference type="PROSITE" id="PS51755">
    <property type="entry name" value="OMPR_PHOB"/>
    <property type="match status" value="1"/>
</dbReference>
<feature type="domain" description="OmpR/PhoB-type" evidence="5">
    <location>
        <begin position="124"/>
        <end position="222"/>
    </location>
</feature>
<dbReference type="CDD" id="cd19934">
    <property type="entry name" value="REC_OmpR_EcPhoP-like"/>
    <property type="match status" value="1"/>
</dbReference>
<keyword evidence="2" id="KW-0597">Phosphoprotein</keyword>
<gene>
    <name evidence="6" type="ORF">ACFOX3_06115</name>
</gene>
<sequence length="233" mass="26068">MRLLLIEDEPALQTQVRQLFSQRHWSVDIAGDGKEGAYLGRENPYDVAIVDLGLPQLNGMDVIKQWRQAGNKVPVLILTARDHWQQKVEGLEAGADDYLTKPFQPEELLARVNALARRAAGQATSVLNAGPFALDTSAQSLARDKQALTLTSFEYRLIEFLMLHNGKVISKSQLTEHIYEQDFDRDSNVIEVLVARLRKKMDPDGKLQPLRTVRGQGYQFSIAADAGTGKRVD</sequence>
<feature type="domain" description="Response regulatory" evidence="4">
    <location>
        <begin position="2"/>
        <end position="116"/>
    </location>
</feature>
<dbReference type="PROSITE" id="PS50110">
    <property type="entry name" value="RESPONSE_REGULATORY"/>
    <property type="match status" value="1"/>
</dbReference>
<feature type="DNA-binding region" description="OmpR/PhoB-type" evidence="3">
    <location>
        <begin position="124"/>
        <end position="222"/>
    </location>
</feature>
<keyword evidence="1 3" id="KW-0238">DNA-binding</keyword>
<feature type="modified residue" description="4-aspartylphosphate" evidence="2">
    <location>
        <position position="51"/>
    </location>
</feature>
<protein>
    <submittedName>
        <fullName evidence="6">Response regulator transcription factor</fullName>
    </submittedName>
</protein>
<organism evidence="6 7">
    <name type="scientific">Simiduia curdlanivorans</name>
    <dbReference type="NCBI Taxonomy" id="1492769"/>
    <lineage>
        <taxon>Bacteria</taxon>
        <taxon>Pseudomonadati</taxon>
        <taxon>Pseudomonadota</taxon>
        <taxon>Gammaproteobacteria</taxon>
        <taxon>Cellvibrionales</taxon>
        <taxon>Cellvibrionaceae</taxon>
        <taxon>Simiduia</taxon>
    </lineage>
</organism>
<dbReference type="InterPro" id="IPR001867">
    <property type="entry name" value="OmpR/PhoB-type_DNA-bd"/>
</dbReference>
<evidence type="ECO:0000313" key="6">
    <source>
        <dbReference type="EMBL" id="MFC4361869.1"/>
    </source>
</evidence>
<dbReference type="RefSeq" id="WP_290263958.1">
    <property type="nucleotide sequence ID" value="NZ_JAUFQG010000006.1"/>
</dbReference>
<comment type="caution">
    <text evidence="6">The sequence shown here is derived from an EMBL/GenBank/DDBJ whole genome shotgun (WGS) entry which is preliminary data.</text>
</comment>
<dbReference type="InterPro" id="IPR016032">
    <property type="entry name" value="Sig_transdc_resp-reg_C-effctor"/>
</dbReference>
<dbReference type="Gene3D" id="3.40.50.2300">
    <property type="match status" value="1"/>
</dbReference>
<dbReference type="SMART" id="SM00862">
    <property type="entry name" value="Trans_reg_C"/>
    <property type="match status" value="1"/>
</dbReference>
<dbReference type="Pfam" id="PF00072">
    <property type="entry name" value="Response_reg"/>
    <property type="match status" value="1"/>
</dbReference>
<name>A0ABV8V4C3_9GAMM</name>
<dbReference type="InterPro" id="IPR011006">
    <property type="entry name" value="CheY-like_superfamily"/>
</dbReference>
<accession>A0ABV8V4C3</accession>
<reference evidence="7" key="1">
    <citation type="journal article" date="2019" name="Int. J. Syst. Evol. Microbiol.">
        <title>The Global Catalogue of Microorganisms (GCM) 10K type strain sequencing project: providing services to taxonomists for standard genome sequencing and annotation.</title>
        <authorList>
            <consortium name="The Broad Institute Genomics Platform"/>
            <consortium name="The Broad Institute Genome Sequencing Center for Infectious Disease"/>
            <person name="Wu L."/>
            <person name="Ma J."/>
        </authorList>
    </citation>
    <scope>NUCLEOTIDE SEQUENCE [LARGE SCALE GENOMIC DNA]</scope>
    <source>
        <strain evidence="7">CECT 8570</strain>
    </source>
</reference>
<proteinExistence type="predicted"/>
<dbReference type="PANTHER" id="PTHR48111">
    <property type="entry name" value="REGULATOR OF RPOS"/>
    <property type="match status" value="1"/>
</dbReference>
<evidence type="ECO:0000256" key="3">
    <source>
        <dbReference type="PROSITE-ProRule" id="PRU01091"/>
    </source>
</evidence>
<dbReference type="PANTHER" id="PTHR48111:SF37">
    <property type="entry name" value="RESPONSE REGULATOR PROTEIN CARR"/>
    <property type="match status" value="1"/>
</dbReference>
<dbReference type="SUPFAM" id="SSF52172">
    <property type="entry name" value="CheY-like"/>
    <property type="match status" value="1"/>
</dbReference>
<evidence type="ECO:0000259" key="5">
    <source>
        <dbReference type="PROSITE" id="PS51755"/>
    </source>
</evidence>
<dbReference type="EMBL" id="JBHSCX010000004">
    <property type="protein sequence ID" value="MFC4361869.1"/>
    <property type="molecule type" value="Genomic_DNA"/>
</dbReference>
<keyword evidence="7" id="KW-1185">Reference proteome</keyword>